<feature type="domain" description="CUB" evidence="9">
    <location>
        <begin position="23"/>
        <end position="135"/>
    </location>
</feature>
<dbReference type="PANTHER" id="PTHR24252">
    <property type="entry name" value="ACROSIN-RELATED"/>
    <property type="match status" value="1"/>
</dbReference>
<dbReference type="EMBL" id="CP012524">
    <property type="protein sequence ID" value="ALC40906.1"/>
    <property type="molecule type" value="Genomic_DNA"/>
</dbReference>
<dbReference type="Gene3D" id="2.40.10.10">
    <property type="entry name" value="Trypsin-like serine proteases"/>
    <property type="match status" value="1"/>
</dbReference>
<evidence type="ECO:0000259" key="9">
    <source>
        <dbReference type="PROSITE" id="PS01180"/>
    </source>
</evidence>
<sequence>VMLLFSKVLLLLLLFSQSIAQQCSWQYSLRSNQPLNVTSQNFPRALPAGSNCRYQLRAPANHIIQLTCLFEVYPDTCQAKYLHISRDGDLQFRDGERFCRYGRISASSNFQTMALMYQSNSAATQQRARLNCQAVARPVACNCGWSSPPRIANGVEAAKHEFPSMVGLRDLSSNLPIICGGSIISDRYIVTAAHCTVRQPVASRWIALVGDHELSSGDESAFETQHSIQSIINHPDYNSNSHANDIALLRTVRSIEWSRGVAPICLPFGRNTLSETFEAVDIAGWGTLGFGAAKSNTLQKASLMTIANAQCSANYNVSIAASQICTFDHLGAGRDSCQFDSGGPLIHRQQGRLYLLGVISYGRACGQRYGVGINTRISAYLNWLWNYVNGAVCVR</sequence>
<dbReference type="InterPro" id="IPR043504">
    <property type="entry name" value="Peptidase_S1_PA_chymotrypsin"/>
</dbReference>
<dbReference type="CDD" id="cd00041">
    <property type="entry name" value="CUB"/>
    <property type="match status" value="1"/>
</dbReference>
<comment type="caution">
    <text evidence="7">Lacks conserved residue(s) required for the propagation of feature annotation.</text>
</comment>
<dbReference type="STRING" id="30019.A0A0M5J2C5"/>
<gene>
    <name evidence="11" type="ORF">Dbus_chr2Rg485</name>
</gene>
<keyword evidence="5" id="KW-0720">Serine protease</keyword>
<dbReference type="GO" id="GO:0006508">
    <property type="term" value="P:proteolysis"/>
    <property type="evidence" value="ECO:0007669"/>
    <property type="project" value="UniProtKB-KW"/>
</dbReference>
<keyword evidence="6" id="KW-1015">Disulfide bond</keyword>
<dbReference type="InterPro" id="IPR001314">
    <property type="entry name" value="Peptidase_S1A"/>
</dbReference>
<dbReference type="PANTHER" id="PTHR24252:SF7">
    <property type="entry name" value="HYALIN"/>
    <property type="match status" value="1"/>
</dbReference>
<dbReference type="SUPFAM" id="SSF49854">
    <property type="entry name" value="Spermadhesin, CUB domain"/>
    <property type="match status" value="1"/>
</dbReference>
<evidence type="ECO:0000256" key="2">
    <source>
        <dbReference type="ARBA" id="ARBA00022525"/>
    </source>
</evidence>
<accession>A0A0M5J2C5</accession>
<dbReference type="Gene3D" id="2.60.120.290">
    <property type="entry name" value="Spermadhesin, CUB domain"/>
    <property type="match status" value="1"/>
</dbReference>
<feature type="domain" description="Peptidase S1" evidence="10">
    <location>
        <begin position="151"/>
        <end position="389"/>
    </location>
</feature>
<dbReference type="GO" id="GO:0035008">
    <property type="term" value="P:positive regulation of melanization defense response"/>
    <property type="evidence" value="ECO:0007669"/>
    <property type="project" value="UniProtKB-ARBA"/>
</dbReference>
<dbReference type="PROSITE" id="PS01180">
    <property type="entry name" value="CUB"/>
    <property type="match status" value="1"/>
</dbReference>
<evidence type="ECO:0000313" key="11">
    <source>
        <dbReference type="EMBL" id="ALC40906.1"/>
    </source>
</evidence>
<comment type="subcellular location">
    <subcellularLocation>
        <location evidence="1">Secreted</location>
    </subcellularLocation>
</comment>
<evidence type="ECO:0000256" key="8">
    <source>
        <dbReference type="SAM" id="SignalP"/>
    </source>
</evidence>
<evidence type="ECO:0000256" key="1">
    <source>
        <dbReference type="ARBA" id="ARBA00004613"/>
    </source>
</evidence>
<dbReference type="SUPFAM" id="SSF50494">
    <property type="entry name" value="Trypsin-like serine proteases"/>
    <property type="match status" value="1"/>
</dbReference>
<dbReference type="InterPro" id="IPR000859">
    <property type="entry name" value="CUB_dom"/>
</dbReference>
<dbReference type="CDD" id="cd00190">
    <property type="entry name" value="Tryp_SPc"/>
    <property type="match status" value="1"/>
</dbReference>
<dbReference type="InterPro" id="IPR009003">
    <property type="entry name" value="Peptidase_S1_PA"/>
</dbReference>
<dbReference type="SMART" id="SM00020">
    <property type="entry name" value="Tryp_SPc"/>
    <property type="match status" value="1"/>
</dbReference>
<dbReference type="InterPro" id="IPR001254">
    <property type="entry name" value="Trypsin_dom"/>
</dbReference>
<dbReference type="FunFam" id="2.40.10.10:FF:000015">
    <property type="entry name" value="Atrial natriuretic peptide-converting enzyme"/>
    <property type="match status" value="1"/>
</dbReference>
<keyword evidence="8" id="KW-0732">Signal</keyword>
<dbReference type="OrthoDB" id="6380398at2759"/>
<name>A0A0M5J2C5_DROBS</name>
<evidence type="ECO:0000256" key="6">
    <source>
        <dbReference type="ARBA" id="ARBA00023157"/>
    </source>
</evidence>
<dbReference type="PROSITE" id="PS00134">
    <property type="entry name" value="TRYPSIN_HIS"/>
    <property type="match status" value="1"/>
</dbReference>
<keyword evidence="12" id="KW-1185">Reference proteome</keyword>
<evidence type="ECO:0000259" key="10">
    <source>
        <dbReference type="PROSITE" id="PS50240"/>
    </source>
</evidence>
<evidence type="ECO:0000256" key="3">
    <source>
        <dbReference type="ARBA" id="ARBA00022670"/>
    </source>
</evidence>
<feature type="non-terminal residue" evidence="11">
    <location>
        <position position="1"/>
    </location>
</feature>
<dbReference type="SMART" id="SM00042">
    <property type="entry name" value="CUB"/>
    <property type="match status" value="1"/>
</dbReference>
<proteinExistence type="predicted"/>
<feature type="chain" id="PRO_5005803472" evidence="8">
    <location>
        <begin position="21"/>
        <end position="395"/>
    </location>
</feature>
<keyword evidence="2" id="KW-0964">Secreted</keyword>
<dbReference type="GO" id="GO:0050832">
    <property type="term" value="P:defense response to fungus"/>
    <property type="evidence" value="ECO:0007669"/>
    <property type="project" value="UniProtKB-ARBA"/>
</dbReference>
<dbReference type="GO" id="GO:0160032">
    <property type="term" value="P:Toll receptor ligand protein activation cascade"/>
    <property type="evidence" value="ECO:0007669"/>
    <property type="project" value="UniProtKB-ARBA"/>
</dbReference>
<dbReference type="InterPro" id="IPR018114">
    <property type="entry name" value="TRYPSIN_HIS"/>
</dbReference>
<evidence type="ECO:0000256" key="4">
    <source>
        <dbReference type="ARBA" id="ARBA00022801"/>
    </source>
</evidence>
<protein>
    <submittedName>
        <fullName evidence="11">CG30375</fullName>
    </submittedName>
</protein>
<dbReference type="Proteomes" id="UP000494163">
    <property type="component" value="Chromosome 2R"/>
</dbReference>
<organism evidence="11 12">
    <name type="scientific">Drosophila busckii</name>
    <name type="common">Fruit fly</name>
    <dbReference type="NCBI Taxonomy" id="30019"/>
    <lineage>
        <taxon>Eukaryota</taxon>
        <taxon>Metazoa</taxon>
        <taxon>Ecdysozoa</taxon>
        <taxon>Arthropoda</taxon>
        <taxon>Hexapoda</taxon>
        <taxon>Insecta</taxon>
        <taxon>Pterygota</taxon>
        <taxon>Neoptera</taxon>
        <taxon>Endopterygota</taxon>
        <taxon>Diptera</taxon>
        <taxon>Brachycera</taxon>
        <taxon>Muscomorpha</taxon>
        <taxon>Ephydroidea</taxon>
        <taxon>Drosophilidae</taxon>
        <taxon>Drosophila</taxon>
    </lineage>
</organism>
<dbReference type="InterPro" id="IPR035914">
    <property type="entry name" value="Sperma_CUB_dom_sf"/>
</dbReference>
<dbReference type="Pfam" id="PF00431">
    <property type="entry name" value="CUB"/>
    <property type="match status" value="1"/>
</dbReference>
<dbReference type="OMA" id="SHLCTYD"/>
<dbReference type="GO" id="GO:0005576">
    <property type="term" value="C:extracellular region"/>
    <property type="evidence" value="ECO:0007669"/>
    <property type="project" value="UniProtKB-SubCell"/>
</dbReference>
<evidence type="ECO:0000313" key="12">
    <source>
        <dbReference type="Proteomes" id="UP000494163"/>
    </source>
</evidence>
<dbReference type="PROSITE" id="PS50240">
    <property type="entry name" value="TRYPSIN_DOM"/>
    <property type="match status" value="1"/>
</dbReference>
<dbReference type="PRINTS" id="PR00722">
    <property type="entry name" value="CHYMOTRYPSIN"/>
</dbReference>
<dbReference type="SMR" id="A0A0M5J2C5"/>
<evidence type="ECO:0000256" key="7">
    <source>
        <dbReference type="PROSITE-ProRule" id="PRU00059"/>
    </source>
</evidence>
<dbReference type="AlphaFoldDB" id="A0A0M5J2C5"/>
<evidence type="ECO:0000256" key="5">
    <source>
        <dbReference type="ARBA" id="ARBA00022825"/>
    </source>
</evidence>
<reference evidence="11 12" key="1">
    <citation type="submission" date="2015-08" db="EMBL/GenBank/DDBJ databases">
        <title>Ancestral chromatin configuration constrains chromatin evolution on differentiating sex chromosomes in Drosophila.</title>
        <authorList>
            <person name="Zhou Q."/>
            <person name="Bachtrog D."/>
        </authorList>
    </citation>
    <scope>NUCLEOTIDE SEQUENCE [LARGE SCALE GENOMIC DNA]</scope>
    <source>
        <tissue evidence="11">Whole larvae</tissue>
    </source>
</reference>
<keyword evidence="4" id="KW-0378">Hydrolase</keyword>
<dbReference type="Pfam" id="PF00089">
    <property type="entry name" value="Trypsin"/>
    <property type="match status" value="1"/>
</dbReference>
<feature type="signal peptide" evidence="8">
    <location>
        <begin position="1"/>
        <end position="20"/>
    </location>
</feature>
<keyword evidence="3" id="KW-0645">Protease</keyword>
<dbReference type="GO" id="GO:0004252">
    <property type="term" value="F:serine-type endopeptidase activity"/>
    <property type="evidence" value="ECO:0007669"/>
    <property type="project" value="InterPro"/>
</dbReference>